<reference evidence="3" key="1">
    <citation type="submission" date="2016-11" db="EMBL/GenBank/DDBJ databases">
        <authorList>
            <person name="Varghese N."/>
            <person name="Submissions S."/>
        </authorList>
    </citation>
    <scope>NUCLEOTIDE SEQUENCE [LARGE SCALE GENOMIC DNA]</scope>
    <source>
        <strain evidence="3">USBA-503</strain>
    </source>
</reference>
<dbReference type="Gene3D" id="1.10.1240.10">
    <property type="entry name" value="Methionine synthase domain"/>
    <property type="match status" value="1"/>
</dbReference>
<dbReference type="OrthoDB" id="5756833at2"/>
<organism evidence="2 3">
    <name type="scientific">Alicyclobacillus tolerans</name>
    <dbReference type="NCBI Taxonomy" id="90970"/>
    <lineage>
        <taxon>Bacteria</taxon>
        <taxon>Bacillati</taxon>
        <taxon>Bacillota</taxon>
        <taxon>Bacilli</taxon>
        <taxon>Bacillales</taxon>
        <taxon>Alicyclobacillaceae</taxon>
        <taxon>Alicyclobacillus</taxon>
    </lineage>
</organism>
<feature type="domain" description="B12-binding" evidence="1">
    <location>
        <begin position="108"/>
        <end position="236"/>
    </location>
</feature>
<dbReference type="Proteomes" id="UP000184016">
    <property type="component" value="Unassembled WGS sequence"/>
</dbReference>
<dbReference type="AlphaFoldDB" id="A0A1M6TDK1"/>
<name>A0A1M6TDK1_9BACL</name>
<dbReference type="InterPro" id="IPR036594">
    <property type="entry name" value="Meth_synthase_dom"/>
</dbReference>
<dbReference type="GO" id="GO:0031419">
    <property type="term" value="F:cobalamin binding"/>
    <property type="evidence" value="ECO:0007669"/>
    <property type="project" value="InterPro"/>
</dbReference>
<dbReference type="SUPFAM" id="SSF52242">
    <property type="entry name" value="Cobalamin (vitamin B12)-binding domain"/>
    <property type="match status" value="1"/>
</dbReference>
<evidence type="ECO:0000313" key="3">
    <source>
        <dbReference type="Proteomes" id="UP000184016"/>
    </source>
</evidence>
<dbReference type="RefSeq" id="WP_072874455.1">
    <property type="nucleotide sequence ID" value="NZ_FRAF01000016.1"/>
</dbReference>
<evidence type="ECO:0000259" key="1">
    <source>
        <dbReference type="PROSITE" id="PS51332"/>
    </source>
</evidence>
<accession>A0A1M6TDK1</accession>
<dbReference type="STRING" id="1830138.SAMN05443507_11642"/>
<proteinExistence type="predicted"/>
<sequence>MNATHNNRFFQASLDLTDSIRMKIIQFAHILLSGDERKSWEFIEQQLVNGIHSTEIFCTYIPLAMTYIGELWIENAISVVDEHIASCVCDYLIMRYQAQYITPPDQQNCQAVVACVDGDPHELGAKLAVLLLNRHGLQTHYLGVHCPLHHFLAFISKWRPSIVALSVTQSHHLKKVQDYLEALQGLPYQPEIIVGGRLIHHLSYTSSKGAPNKQRLFFMQNLHELAGWLEQDYLPIKPE</sequence>
<protein>
    <submittedName>
        <fullName evidence="2">Methanogenic corrinoid protein MtbC1</fullName>
    </submittedName>
</protein>
<evidence type="ECO:0000313" key="2">
    <source>
        <dbReference type="EMBL" id="SHK55041.1"/>
    </source>
</evidence>
<dbReference type="Pfam" id="PF02310">
    <property type="entry name" value="B12-binding"/>
    <property type="match status" value="1"/>
</dbReference>
<dbReference type="EMBL" id="FRAF01000016">
    <property type="protein sequence ID" value="SHK55041.1"/>
    <property type="molecule type" value="Genomic_DNA"/>
</dbReference>
<gene>
    <name evidence="2" type="ORF">SAMN05443507_11642</name>
</gene>
<dbReference type="CDD" id="cd02065">
    <property type="entry name" value="B12-binding_like"/>
    <property type="match status" value="1"/>
</dbReference>
<keyword evidence="3" id="KW-1185">Reference proteome</keyword>
<dbReference type="PROSITE" id="PS51332">
    <property type="entry name" value="B12_BINDING"/>
    <property type="match status" value="1"/>
</dbReference>
<dbReference type="InterPro" id="IPR036724">
    <property type="entry name" value="Cobalamin-bd_sf"/>
</dbReference>
<dbReference type="InterPro" id="IPR006158">
    <property type="entry name" value="Cobalamin-bd"/>
</dbReference>
<dbReference type="GO" id="GO:0046872">
    <property type="term" value="F:metal ion binding"/>
    <property type="evidence" value="ECO:0007669"/>
    <property type="project" value="InterPro"/>
</dbReference>
<dbReference type="Gene3D" id="3.40.50.280">
    <property type="entry name" value="Cobalamin-binding domain"/>
    <property type="match status" value="1"/>
</dbReference>